<evidence type="ECO:0000313" key="2">
    <source>
        <dbReference type="Proteomes" id="UP000253868"/>
    </source>
</evidence>
<protein>
    <submittedName>
        <fullName evidence="1">Acyl carrier protein</fullName>
    </submittedName>
</protein>
<dbReference type="OrthoDB" id="2625323at2"/>
<gene>
    <name evidence="1" type="ORF">DVK44_34130</name>
</gene>
<dbReference type="InterPro" id="IPR036736">
    <property type="entry name" value="ACP-like_sf"/>
</dbReference>
<dbReference type="Proteomes" id="UP000253868">
    <property type="component" value="Chromosome"/>
</dbReference>
<dbReference type="Gene3D" id="1.10.1200.10">
    <property type="entry name" value="ACP-like"/>
    <property type="match status" value="1"/>
</dbReference>
<sequence length="93" mass="10441">MTRTEIIIQFIEKQFLIEFGDDITPQSDLFKEGVIDSFGYIHLMSFLEREFAFTSESAEFLLAVPTTLEAIDRFVAERADGKGTQQAGAPCAE</sequence>
<dbReference type="RefSeq" id="WP_114664477.1">
    <property type="nucleotide sequence ID" value="NZ_CP031194.1"/>
</dbReference>
<keyword evidence="2" id="KW-1185">Reference proteome</keyword>
<dbReference type="SUPFAM" id="SSF47336">
    <property type="entry name" value="ACP-like"/>
    <property type="match status" value="1"/>
</dbReference>
<reference evidence="2" key="1">
    <citation type="submission" date="2018-07" db="EMBL/GenBank/DDBJ databases">
        <authorList>
            <person name="Zhao J."/>
        </authorList>
    </citation>
    <scope>NUCLEOTIDE SEQUENCE [LARGE SCALE GENOMIC DNA]</scope>
    <source>
        <strain evidence="2">GSSD-12</strain>
    </source>
</reference>
<dbReference type="EMBL" id="CP031194">
    <property type="protein sequence ID" value="AXG81937.1"/>
    <property type="molecule type" value="Genomic_DNA"/>
</dbReference>
<dbReference type="AlphaFoldDB" id="A0A345HZ13"/>
<name>A0A345HZ13_9ACTN</name>
<proteinExistence type="predicted"/>
<organism evidence="1 2">
    <name type="scientific">Streptomyces paludis</name>
    <dbReference type="NCBI Taxonomy" id="2282738"/>
    <lineage>
        <taxon>Bacteria</taxon>
        <taxon>Bacillati</taxon>
        <taxon>Actinomycetota</taxon>
        <taxon>Actinomycetes</taxon>
        <taxon>Kitasatosporales</taxon>
        <taxon>Streptomycetaceae</taxon>
        <taxon>Streptomyces</taxon>
    </lineage>
</organism>
<dbReference type="KEGG" id="spad:DVK44_34130"/>
<evidence type="ECO:0000313" key="1">
    <source>
        <dbReference type="EMBL" id="AXG81937.1"/>
    </source>
</evidence>
<accession>A0A345HZ13</accession>